<dbReference type="PANTHER" id="PTHR43033:SF1">
    <property type="entry name" value="TRNA(ILE)-LYSIDINE SYNTHASE-RELATED"/>
    <property type="match status" value="1"/>
</dbReference>
<dbReference type="GO" id="GO:0032267">
    <property type="term" value="F:tRNA(Ile)-lysidine synthase activity"/>
    <property type="evidence" value="ECO:0007669"/>
    <property type="project" value="UniProtKB-EC"/>
</dbReference>
<evidence type="ECO:0000256" key="6">
    <source>
        <dbReference type="ARBA" id="ARBA00022840"/>
    </source>
</evidence>
<comment type="similarity">
    <text evidence="8">Belongs to the tRNA(Ile)-lysidine synthase family.</text>
</comment>
<evidence type="ECO:0000256" key="5">
    <source>
        <dbReference type="ARBA" id="ARBA00022741"/>
    </source>
</evidence>
<dbReference type="EC" id="6.3.4.19" evidence="8"/>
<organism evidence="10 11">
    <name type="scientific">Blautia caecimuris</name>
    <dbReference type="NCBI Taxonomy" id="1796615"/>
    <lineage>
        <taxon>Bacteria</taxon>
        <taxon>Bacillati</taxon>
        <taxon>Bacillota</taxon>
        <taxon>Clostridia</taxon>
        <taxon>Lachnospirales</taxon>
        <taxon>Lachnospiraceae</taxon>
        <taxon>Blautia</taxon>
    </lineage>
</organism>
<keyword evidence="4 8" id="KW-0819">tRNA processing</keyword>
<evidence type="ECO:0000256" key="8">
    <source>
        <dbReference type="HAMAP-Rule" id="MF_01161"/>
    </source>
</evidence>
<evidence type="ECO:0000256" key="2">
    <source>
        <dbReference type="ARBA" id="ARBA00022490"/>
    </source>
</evidence>
<dbReference type="PANTHER" id="PTHR43033">
    <property type="entry name" value="TRNA(ILE)-LYSIDINE SYNTHASE-RELATED"/>
    <property type="match status" value="1"/>
</dbReference>
<keyword evidence="5 8" id="KW-0547">Nucleotide-binding</keyword>
<dbReference type="NCBIfam" id="TIGR02432">
    <property type="entry name" value="lysidine_TilS_N"/>
    <property type="match status" value="1"/>
</dbReference>
<dbReference type="SUPFAM" id="SSF56037">
    <property type="entry name" value="PheT/TilS domain"/>
    <property type="match status" value="1"/>
</dbReference>
<evidence type="ECO:0000313" key="10">
    <source>
        <dbReference type="EMBL" id="MET3748847.1"/>
    </source>
</evidence>
<keyword evidence="2 8" id="KW-0963">Cytoplasm</keyword>
<dbReference type="NCBIfam" id="TIGR02433">
    <property type="entry name" value="lysidine_TilS_C"/>
    <property type="match status" value="1"/>
</dbReference>
<dbReference type="InterPro" id="IPR012796">
    <property type="entry name" value="Lysidine-tRNA-synth_C"/>
</dbReference>
<dbReference type="SUPFAM" id="SSF52402">
    <property type="entry name" value="Adenine nucleotide alpha hydrolases-like"/>
    <property type="match status" value="1"/>
</dbReference>
<evidence type="ECO:0000259" key="9">
    <source>
        <dbReference type="SMART" id="SM00977"/>
    </source>
</evidence>
<proteinExistence type="inferred from homology"/>
<comment type="caution">
    <text evidence="10">The sequence shown here is derived from an EMBL/GenBank/DDBJ whole genome shotgun (WGS) entry which is preliminary data.</text>
</comment>
<dbReference type="SMART" id="SM00977">
    <property type="entry name" value="TilS_C"/>
    <property type="match status" value="1"/>
</dbReference>
<keyword evidence="6 8" id="KW-0067">ATP-binding</keyword>
<keyword evidence="11" id="KW-1185">Reference proteome</keyword>
<comment type="catalytic activity">
    <reaction evidence="7 8">
        <text>cytidine(34) in tRNA(Ile2) + L-lysine + ATP = lysidine(34) in tRNA(Ile2) + AMP + diphosphate + H(+)</text>
        <dbReference type="Rhea" id="RHEA:43744"/>
        <dbReference type="Rhea" id="RHEA-COMP:10625"/>
        <dbReference type="Rhea" id="RHEA-COMP:10670"/>
        <dbReference type="ChEBI" id="CHEBI:15378"/>
        <dbReference type="ChEBI" id="CHEBI:30616"/>
        <dbReference type="ChEBI" id="CHEBI:32551"/>
        <dbReference type="ChEBI" id="CHEBI:33019"/>
        <dbReference type="ChEBI" id="CHEBI:82748"/>
        <dbReference type="ChEBI" id="CHEBI:83665"/>
        <dbReference type="ChEBI" id="CHEBI:456215"/>
        <dbReference type="EC" id="6.3.4.19"/>
    </reaction>
</comment>
<comment type="function">
    <text evidence="8">Ligates lysine onto the cytidine present at position 34 of the AUA codon-specific tRNA(Ile) that contains the anticodon CAU, in an ATP-dependent manner. Cytidine is converted to lysidine, thus changing the amino acid specificity of the tRNA from methionine to isoleucine.</text>
</comment>
<dbReference type="InterPro" id="IPR014729">
    <property type="entry name" value="Rossmann-like_a/b/a_fold"/>
</dbReference>
<evidence type="ECO:0000256" key="4">
    <source>
        <dbReference type="ARBA" id="ARBA00022694"/>
    </source>
</evidence>
<evidence type="ECO:0000313" key="11">
    <source>
        <dbReference type="Proteomes" id="UP001549106"/>
    </source>
</evidence>
<feature type="binding site" evidence="8">
    <location>
        <begin position="30"/>
        <end position="35"/>
    </location>
    <ligand>
        <name>ATP</name>
        <dbReference type="ChEBI" id="CHEBI:30616"/>
    </ligand>
</feature>
<dbReference type="Proteomes" id="UP001549106">
    <property type="component" value="Unassembled WGS sequence"/>
</dbReference>
<protein>
    <recommendedName>
        <fullName evidence="8">tRNA(Ile)-lysidine synthase</fullName>
        <ecNumber evidence="8">6.3.4.19</ecNumber>
    </recommendedName>
    <alternativeName>
        <fullName evidence="8">tRNA(Ile)-2-lysyl-cytidine synthase</fullName>
    </alternativeName>
    <alternativeName>
        <fullName evidence="8">tRNA(Ile)-lysidine synthetase</fullName>
    </alternativeName>
</protein>
<dbReference type="CDD" id="cd01992">
    <property type="entry name" value="TilS_N"/>
    <property type="match status" value="1"/>
</dbReference>
<dbReference type="HAMAP" id="MF_01161">
    <property type="entry name" value="tRNA_Ile_lys_synt"/>
    <property type="match status" value="1"/>
</dbReference>
<evidence type="ECO:0000256" key="1">
    <source>
        <dbReference type="ARBA" id="ARBA00004496"/>
    </source>
</evidence>
<dbReference type="RefSeq" id="WP_257463675.1">
    <property type="nucleotide sequence ID" value="NZ_JANJZT010000001.1"/>
</dbReference>
<dbReference type="InterPro" id="IPR012094">
    <property type="entry name" value="tRNA_Ile_lys_synt"/>
</dbReference>
<accession>A0ABV2LZY2</accession>
<dbReference type="Pfam" id="PF01171">
    <property type="entry name" value="ATP_bind_3"/>
    <property type="match status" value="1"/>
</dbReference>
<feature type="domain" description="Lysidine-tRNA(Ile) synthetase C-terminal" evidence="9">
    <location>
        <begin position="388"/>
        <end position="460"/>
    </location>
</feature>
<dbReference type="InterPro" id="IPR011063">
    <property type="entry name" value="TilS/TtcA_N"/>
</dbReference>
<name>A0ABV2LZY2_9FIRM</name>
<comment type="subcellular location">
    <subcellularLocation>
        <location evidence="1 8">Cytoplasm</location>
    </subcellularLocation>
</comment>
<gene>
    <name evidence="8" type="primary">tilS</name>
    <name evidence="10" type="ORF">ABID24_000063</name>
</gene>
<dbReference type="InterPro" id="IPR012795">
    <property type="entry name" value="tRNA_Ile_lys_synt_N"/>
</dbReference>
<reference evidence="10 11" key="1">
    <citation type="submission" date="2024-06" db="EMBL/GenBank/DDBJ databases">
        <title>Genomic Encyclopedia of Type Strains, Phase IV (KMG-IV): sequencing the most valuable type-strain genomes for metagenomic binning, comparative biology and taxonomic classification.</title>
        <authorList>
            <person name="Goeker M."/>
        </authorList>
    </citation>
    <scope>NUCLEOTIDE SEQUENCE [LARGE SCALE GENOMIC DNA]</scope>
    <source>
        <strain evidence="10 11">DSM 29492</strain>
    </source>
</reference>
<comment type="domain">
    <text evidence="8">The N-terminal region contains the highly conserved SGGXDS motif, predicted to be a P-loop motif involved in ATP binding.</text>
</comment>
<dbReference type="Gene3D" id="3.40.50.620">
    <property type="entry name" value="HUPs"/>
    <property type="match status" value="1"/>
</dbReference>
<keyword evidence="3 8" id="KW-0436">Ligase</keyword>
<evidence type="ECO:0000256" key="3">
    <source>
        <dbReference type="ARBA" id="ARBA00022598"/>
    </source>
</evidence>
<dbReference type="Pfam" id="PF11734">
    <property type="entry name" value="TilS_C"/>
    <property type="match status" value="1"/>
</dbReference>
<sequence length="469" mass="53581">MQEQIYAKVRAFAEKNRMFDQCGAVAAGVSGGGDSVTMLDILNRLKEEYGFQITAVHVNHGIRGAEAQRDQEAAEKLCRKMGIPCRVYCFDVPKLAAQWKTGLEEAGRTVRRQAFEEALAGVPVSGEKKKVIALAHNRNDLAETMLHHLCRGTGLRGLSSMKAAEDGIIRPVLCLERKEINEYLRERNLPYVTDSTNLQDEYTRNRIRHHVLPVLESEINEKTVAHMAETSELIGQAEAYFQEKGASLAEKCRTEKGEILFEKSFLKYPEIIRKYAVRNAVEKLAGKRKDISLIHVRAVLELFELRTGASVKLPYNLEAAKTYEGIIIRKKNPEDPDRESREYQLPLNGSLACSLGNFETKIFSWSDQKICEKKYTKWLDYDRIKYDISVRTRKTGDYLTVNSQGHRKKLTRCMIDEKIPCEQRDKIPLITEGSQVLWIVGGRMNERYKITSETKNVLEIKYQGGKYHE</sequence>
<evidence type="ECO:0000256" key="7">
    <source>
        <dbReference type="ARBA" id="ARBA00048539"/>
    </source>
</evidence>
<dbReference type="EMBL" id="JBEPMJ010000001">
    <property type="protein sequence ID" value="MET3748847.1"/>
    <property type="molecule type" value="Genomic_DNA"/>
</dbReference>